<dbReference type="Gene3D" id="2.10.50.10">
    <property type="entry name" value="Tumor Necrosis Factor Receptor, subunit A, domain 2"/>
    <property type="match status" value="8"/>
</dbReference>
<sequence length="701" mass="75836">MFTLRIIILITLIVPLNYELCSCQCARAEYKIDKQCCPMCAPGNRVLWHCTDDTSTTCVPCPPLTFIDEPNGFMECFPCTVCDANQGLRVNKVCTQSSDTVCKPLERFYCIDKKKSSCTSAVQHSECNPGQYIKQAGTGSTDTICADCTGDTYSNGSFSSCLPHTKCEALGLAETNPGTHSSDSECGNSPTAVAIIAPSVIVTLALALFGVVFIFKHIWKKKQSKSSVVGCRRIAESFETEGQQKQLLLSPSVLFCAKLAYCVCAPAEYEINGHCCPMCAPGNRVLWHCTVDTSTTCVACRASTYTDEPNGLEMCFSCSTCDAGFFCMVREKGSCKFAVKHSQCKPGEYIQQRELHFTSQKCLNIFTGTASTDTVCDECTNGTYSDGTFTACQPHSLCQSMGRKQIEAGTTSSDAKCEHNPNDLVVGIITGVVVVVFIVIIGVSVTQIFIFKHKPKAHPRIRSVQVQNVGGGLLNTGGATEVASACARAEYEINGECCPMCAPGNHVYWHCTVDTSTTCVPCPASTYTDEPNGLDKCFPCSVCGAGLHLRKKKTCTRLADTICEPLEGFYCIDREKDSCRFAVKHSECHPGQYVKQTVGTYSNGSFTACLPYSNCEIKGLTEIKPGTMSSDVECGKSVPIGMIVGVIVGLAVALATAVGIKIYCKFKHKKQDSDRSINYSVPIPVSDDQCEPVSEKIKLCV</sequence>
<comment type="caution">
    <text evidence="5">The sequence shown here is derived from an EMBL/GenBank/DDBJ whole genome shotgun (WGS) entry which is preliminary data.</text>
</comment>
<evidence type="ECO:0000256" key="2">
    <source>
        <dbReference type="SAM" id="Phobius"/>
    </source>
</evidence>
<dbReference type="EMBL" id="JACTAM010000008">
    <property type="protein sequence ID" value="KAI2661724.1"/>
    <property type="molecule type" value="Genomic_DNA"/>
</dbReference>
<keyword evidence="5" id="KW-0675">Receptor</keyword>
<feature type="transmembrane region" description="Helical" evidence="2">
    <location>
        <begin position="192"/>
        <end position="215"/>
    </location>
</feature>
<name>A0ABQ8MG69_LABRO</name>
<feature type="disulfide bond" evidence="1">
    <location>
        <begin position="300"/>
        <end position="315"/>
    </location>
</feature>
<comment type="caution">
    <text evidence="1">Lacks conserved residue(s) required for the propagation of feature annotation.</text>
</comment>
<dbReference type="PANTHER" id="PTHR46838:SF1">
    <property type="entry name" value="TUMOR NECROSIS FACTOR RECEPTOR SUPERFAMILY MEMBER 14"/>
    <property type="match status" value="1"/>
</dbReference>
<feature type="transmembrane region" description="Helical" evidence="2">
    <location>
        <begin position="424"/>
        <end position="450"/>
    </location>
</feature>
<keyword evidence="2" id="KW-1133">Transmembrane helix</keyword>
<feature type="disulfide bond" evidence="1">
    <location>
        <begin position="61"/>
        <end position="76"/>
    </location>
</feature>
<dbReference type="PROSITE" id="PS50050">
    <property type="entry name" value="TNFR_NGFR_2"/>
    <property type="match status" value="3"/>
</dbReference>
<organism evidence="5 6">
    <name type="scientific">Labeo rohita</name>
    <name type="common">Indian major carp</name>
    <name type="synonym">Cyprinus rohita</name>
    <dbReference type="NCBI Taxonomy" id="84645"/>
    <lineage>
        <taxon>Eukaryota</taxon>
        <taxon>Metazoa</taxon>
        <taxon>Chordata</taxon>
        <taxon>Craniata</taxon>
        <taxon>Vertebrata</taxon>
        <taxon>Euteleostomi</taxon>
        <taxon>Actinopterygii</taxon>
        <taxon>Neopterygii</taxon>
        <taxon>Teleostei</taxon>
        <taxon>Ostariophysi</taxon>
        <taxon>Cypriniformes</taxon>
        <taxon>Cyprinidae</taxon>
        <taxon>Labeoninae</taxon>
        <taxon>Labeonini</taxon>
        <taxon>Labeo</taxon>
    </lineage>
</organism>
<feature type="disulfide bond" evidence="1">
    <location>
        <begin position="522"/>
        <end position="537"/>
    </location>
</feature>
<feature type="signal peptide" evidence="3">
    <location>
        <begin position="1"/>
        <end position="23"/>
    </location>
</feature>
<dbReference type="InterPro" id="IPR001368">
    <property type="entry name" value="TNFR/NGFR_Cys_rich_reg"/>
</dbReference>
<gene>
    <name evidence="5" type="ORF">H4Q32_007379</name>
</gene>
<feature type="chain" id="PRO_5045717416" evidence="3">
    <location>
        <begin position="24"/>
        <end position="701"/>
    </location>
</feature>
<keyword evidence="2" id="KW-0472">Membrane</keyword>
<keyword evidence="1" id="KW-1015">Disulfide bond</keyword>
<dbReference type="PANTHER" id="PTHR46838">
    <property type="entry name" value="TUMOR NECROSIS FACTOR RECEPTOR SUPERFAMILY MEMBER 14"/>
    <property type="match status" value="1"/>
</dbReference>
<feature type="repeat" description="TNFR-Cys" evidence="1">
    <location>
        <begin position="60"/>
        <end position="102"/>
    </location>
</feature>
<dbReference type="CDD" id="cd13405">
    <property type="entry name" value="TNFRSF14_teleost"/>
    <property type="match status" value="2"/>
</dbReference>
<keyword evidence="2" id="KW-0812">Transmembrane</keyword>
<dbReference type="SMART" id="SM00208">
    <property type="entry name" value="TNFR"/>
    <property type="match status" value="11"/>
</dbReference>
<keyword evidence="6" id="KW-1185">Reference proteome</keyword>
<feature type="repeat" description="TNFR-Cys" evidence="1">
    <location>
        <begin position="299"/>
        <end position="344"/>
    </location>
</feature>
<feature type="repeat" description="TNFR-Cys" evidence="1">
    <location>
        <begin position="521"/>
        <end position="563"/>
    </location>
</feature>
<dbReference type="Pfam" id="PF00020">
    <property type="entry name" value="TNFR_c6"/>
    <property type="match status" value="3"/>
</dbReference>
<keyword evidence="3" id="KW-0732">Signal</keyword>
<feature type="domain" description="TNFR-Cys" evidence="4">
    <location>
        <begin position="299"/>
        <end position="344"/>
    </location>
</feature>
<proteinExistence type="predicted"/>
<feature type="domain" description="TNFR-Cys" evidence="4">
    <location>
        <begin position="521"/>
        <end position="563"/>
    </location>
</feature>
<dbReference type="PROSITE" id="PS00652">
    <property type="entry name" value="TNFR_NGFR_1"/>
    <property type="match status" value="3"/>
</dbReference>
<feature type="transmembrane region" description="Helical" evidence="2">
    <location>
        <begin position="638"/>
        <end position="660"/>
    </location>
</feature>
<evidence type="ECO:0000256" key="3">
    <source>
        <dbReference type="SAM" id="SignalP"/>
    </source>
</evidence>
<evidence type="ECO:0000313" key="6">
    <source>
        <dbReference type="Proteomes" id="UP000830375"/>
    </source>
</evidence>
<protein>
    <submittedName>
        <fullName evidence="5">Tumor necrosis factor receptor superfamily member 14</fullName>
    </submittedName>
</protein>
<dbReference type="Proteomes" id="UP000830375">
    <property type="component" value="Unassembled WGS sequence"/>
</dbReference>
<dbReference type="SUPFAM" id="SSF57586">
    <property type="entry name" value="TNF receptor-like"/>
    <property type="match status" value="4"/>
</dbReference>
<evidence type="ECO:0000313" key="5">
    <source>
        <dbReference type="EMBL" id="KAI2661724.1"/>
    </source>
</evidence>
<accession>A0ABQ8MG69</accession>
<feature type="domain" description="TNFR-Cys" evidence="4">
    <location>
        <begin position="60"/>
        <end position="102"/>
    </location>
</feature>
<reference evidence="5 6" key="1">
    <citation type="submission" date="2022-01" db="EMBL/GenBank/DDBJ databases">
        <title>A high-quality chromosome-level genome assembly of rohu carp, Labeo rohita.</title>
        <authorList>
            <person name="Arick M.A. II"/>
            <person name="Hsu C.-Y."/>
            <person name="Magbanua Z."/>
            <person name="Pechanova O."/>
            <person name="Grover C."/>
            <person name="Miller E."/>
            <person name="Thrash A."/>
            <person name="Ezzel L."/>
            <person name="Alam S."/>
            <person name="Benzie J."/>
            <person name="Hamilton M."/>
            <person name="Karsi A."/>
            <person name="Lawrence M.L."/>
            <person name="Peterson D.G."/>
        </authorList>
    </citation>
    <scope>NUCLEOTIDE SEQUENCE [LARGE SCALE GENOMIC DNA]</scope>
    <source>
        <strain evidence="6">BAU-BD-2019</strain>
        <tissue evidence="5">Blood</tissue>
    </source>
</reference>
<evidence type="ECO:0000259" key="4">
    <source>
        <dbReference type="PROSITE" id="PS50050"/>
    </source>
</evidence>
<evidence type="ECO:0000256" key="1">
    <source>
        <dbReference type="PROSITE-ProRule" id="PRU00206"/>
    </source>
</evidence>